<protein>
    <recommendedName>
        <fullName evidence="3">O-fucosyltransferase family protein</fullName>
    </recommendedName>
</protein>
<dbReference type="Proteomes" id="UP001163046">
    <property type="component" value="Unassembled WGS sequence"/>
</dbReference>
<reference evidence="1" key="1">
    <citation type="submission" date="2023-01" db="EMBL/GenBank/DDBJ databases">
        <title>Genome assembly of the deep-sea coral Lophelia pertusa.</title>
        <authorList>
            <person name="Herrera S."/>
            <person name="Cordes E."/>
        </authorList>
    </citation>
    <scope>NUCLEOTIDE SEQUENCE</scope>
    <source>
        <strain evidence="1">USNM1676648</strain>
        <tissue evidence="1">Polyp</tissue>
    </source>
</reference>
<dbReference type="OrthoDB" id="5957672at2759"/>
<dbReference type="EMBL" id="MU826371">
    <property type="protein sequence ID" value="KAJ7377871.1"/>
    <property type="molecule type" value="Genomic_DNA"/>
</dbReference>
<evidence type="ECO:0000313" key="1">
    <source>
        <dbReference type="EMBL" id="KAJ7377871.1"/>
    </source>
</evidence>
<accession>A0A9W9ZAE9</accession>
<evidence type="ECO:0000313" key="2">
    <source>
        <dbReference type="Proteomes" id="UP001163046"/>
    </source>
</evidence>
<proteinExistence type="predicted"/>
<comment type="caution">
    <text evidence="1">The sequence shown here is derived from an EMBL/GenBank/DDBJ whole genome shotgun (WGS) entry which is preliminary data.</text>
</comment>
<name>A0A9W9ZAE9_9CNID</name>
<sequence length="192" mass="21582">MRSHDADIFFSSNLLQVARDFIAKNLSPLFASVHIRAERILVSGKPIRNITAVKTCISNLTARVQTFQRFKNVSTAFSIPVFLATDFAEFASYSEGRAKILSLRKETKSLLSILAPLKPVIFQPSAYNLTDRGAVAIVEMNILASSKHLFVLGGGSFQRWVVKQFLNKNNNNIEQRSTVECRSEQCNNLCYY</sequence>
<evidence type="ECO:0008006" key="3">
    <source>
        <dbReference type="Google" id="ProtNLM"/>
    </source>
</evidence>
<gene>
    <name evidence="1" type="ORF">OS493_025765</name>
</gene>
<dbReference type="Gene3D" id="3.40.50.11350">
    <property type="match status" value="1"/>
</dbReference>
<keyword evidence="2" id="KW-1185">Reference proteome</keyword>
<dbReference type="AlphaFoldDB" id="A0A9W9ZAE9"/>
<organism evidence="1 2">
    <name type="scientific">Desmophyllum pertusum</name>
    <dbReference type="NCBI Taxonomy" id="174260"/>
    <lineage>
        <taxon>Eukaryota</taxon>
        <taxon>Metazoa</taxon>
        <taxon>Cnidaria</taxon>
        <taxon>Anthozoa</taxon>
        <taxon>Hexacorallia</taxon>
        <taxon>Scleractinia</taxon>
        <taxon>Caryophylliina</taxon>
        <taxon>Caryophylliidae</taxon>
        <taxon>Desmophyllum</taxon>
    </lineage>
</organism>